<proteinExistence type="evidence at transcript level"/>
<dbReference type="Pfam" id="PF00173">
    <property type="entry name" value="Cyt-b5"/>
    <property type="match status" value="1"/>
</dbReference>
<protein>
    <submittedName>
        <fullName evidence="4">Progesterone receptor membrane component 1-like protein</fullName>
    </submittedName>
</protein>
<evidence type="ECO:0000259" key="3">
    <source>
        <dbReference type="SMART" id="SM01117"/>
    </source>
</evidence>
<dbReference type="PANTHER" id="PTHR10281:SF106">
    <property type="entry name" value="IP06960P-RELATED"/>
    <property type="match status" value="1"/>
</dbReference>
<evidence type="ECO:0000256" key="1">
    <source>
        <dbReference type="ARBA" id="ARBA00038357"/>
    </source>
</evidence>
<reference evidence="4" key="1">
    <citation type="submission" date="2009-03" db="EMBL/GenBank/DDBJ databases">
        <title>The transcriptome of the monogonont rotifer Brachionus manjavacas (Rotifera).</title>
        <authorList>
            <person name="Mark Welch D.B."/>
            <person name="Rocca J."/>
        </authorList>
    </citation>
    <scope>NUCLEOTIDE SEQUENCE</scope>
    <source>
        <strain evidence="4">RUS</strain>
    </source>
</reference>
<dbReference type="InterPro" id="IPR050577">
    <property type="entry name" value="MAPR/NEUFC/NENF-like"/>
</dbReference>
<organism evidence="4">
    <name type="scientific">Brachionus manjavacas</name>
    <dbReference type="NCBI Taxonomy" id="667381"/>
    <lineage>
        <taxon>Eukaryota</taxon>
        <taxon>Metazoa</taxon>
        <taxon>Spiralia</taxon>
        <taxon>Gnathifera</taxon>
        <taxon>Rotifera</taxon>
        <taxon>Eurotatoria</taxon>
        <taxon>Monogononta</taxon>
        <taxon>Pseudotrocha</taxon>
        <taxon>Ploima</taxon>
        <taxon>Brachionidae</taxon>
        <taxon>Brachionus</taxon>
    </lineage>
</organism>
<dbReference type="SUPFAM" id="SSF55856">
    <property type="entry name" value="Cytochrome b5-like heme/steroid binding domain"/>
    <property type="match status" value="1"/>
</dbReference>
<dbReference type="SMR" id="C8YWX3"/>
<keyword evidence="2" id="KW-0472">Membrane</keyword>
<dbReference type="Gene3D" id="3.10.120.10">
    <property type="entry name" value="Cytochrome b5-like heme/steroid binding domain"/>
    <property type="match status" value="1"/>
</dbReference>
<keyword evidence="4" id="KW-0675">Receptor</keyword>
<evidence type="ECO:0000256" key="2">
    <source>
        <dbReference type="SAM" id="Phobius"/>
    </source>
</evidence>
<dbReference type="EMBL" id="FJ829246">
    <property type="protein sequence ID" value="ACV67263.1"/>
    <property type="molecule type" value="mRNA"/>
</dbReference>
<evidence type="ECO:0000313" key="4">
    <source>
        <dbReference type="EMBL" id="ACV67263.1"/>
    </source>
</evidence>
<feature type="domain" description="Cytochrome b5 heme-binding" evidence="3">
    <location>
        <begin position="57"/>
        <end position="156"/>
    </location>
</feature>
<dbReference type="InterPro" id="IPR001199">
    <property type="entry name" value="Cyt_B5-like_heme/steroid-bd"/>
</dbReference>
<accession>C8YWX3</accession>
<dbReference type="InterPro" id="IPR036400">
    <property type="entry name" value="Cyt_B5-like_heme/steroid_sf"/>
</dbReference>
<dbReference type="SMART" id="SM01117">
    <property type="entry name" value="Cyt-b5"/>
    <property type="match status" value="1"/>
</dbReference>
<dbReference type="GO" id="GO:0016020">
    <property type="term" value="C:membrane"/>
    <property type="evidence" value="ECO:0007669"/>
    <property type="project" value="TreeGrafter"/>
</dbReference>
<name>C8YWX3_9BILA</name>
<dbReference type="GO" id="GO:0005783">
    <property type="term" value="C:endoplasmic reticulum"/>
    <property type="evidence" value="ECO:0007669"/>
    <property type="project" value="TreeGrafter"/>
</dbReference>
<comment type="similarity">
    <text evidence="1">Belongs to the cytochrome b5 family. MAPR subfamily.</text>
</comment>
<dbReference type="FunFam" id="3.10.120.10:FF:000003">
    <property type="entry name" value="membrane-associated progesterone receptor component 1"/>
    <property type="match status" value="1"/>
</dbReference>
<keyword evidence="2" id="KW-0812">Transmembrane</keyword>
<keyword evidence="2" id="KW-1133">Transmembrane helix</keyword>
<dbReference type="PANTHER" id="PTHR10281">
    <property type="entry name" value="MEMBRANE-ASSOCIATED PROGESTERONE RECEPTOR COMPONENT-RELATED"/>
    <property type="match status" value="1"/>
</dbReference>
<feature type="transmembrane region" description="Helical" evidence="2">
    <location>
        <begin position="12"/>
        <end position="30"/>
    </location>
</feature>
<dbReference type="AlphaFoldDB" id="C8YWX3"/>
<sequence length="176" mass="19981">MARRFFDDVISSPVNIFLVGLICYFSYKLIKKDSTKSPARKNSKSENDLAKMPKQDFTLEELKQYDGIKSDGRILIGVLGKVFDVSKAKDFYGPGGPYSVFAGRDASRALGTFSVDKSQFKDEYDDLSDLKSSQMESIKEWEMQFLEKYPLVGNLLRPGEEPTVYEEESAEVKKQL</sequence>